<gene>
    <name evidence="2" type="ORF">N177_4098</name>
</gene>
<evidence type="ECO:0000313" key="3">
    <source>
        <dbReference type="Proteomes" id="UP000017819"/>
    </source>
</evidence>
<dbReference type="Proteomes" id="UP000017819">
    <property type="component" value="Unassembled WGS sequence"/>
</dbReference>
<organism evidence="2 3">
    <name type="scientific">Lutibaculum baratangense AMV1</name>
    <dbReference type="NCBI Taxonomy" id="631454"/>
    <lineage>
        <taxon>Bacteria</taxon>
        <taxon>Pseudomonadati</taxon>
        <taxon>Pseudomonadota</taxon>
        <taxon>Alphaproteobacteria</taxon>
        <taxon>Hyphomicrobiales</taxon>
        <taxon>Tepidamorphaceae</taxon>
        <taxon>Lutibaculum</taxon>
    </lineage>
</organism>
<feature type="region of interest" description="Disordered" evidence="1">
    <location>
        <begin position="1"/>
        <end position="37"/>
    </location>
</feature>
<keyword evidence="3" id="KW-1185">Reference proteome</keyword>
<proteinExistence type="predicted"/>
<dbReference type="EMBL" id="AWXZ01000042">
    <property type="protein sequence ID" value="ESR22533.1"/>
    <property type="molecule type" value="Genomic_DNA"/>
</dbReference>
<reference evidence="2 3" key="1">
    <citation type="journal article" date="2014" name="Genome Announc.">
        <title>Draft Genome Sequence of Lutibaculum baratangense Strain AMV1T, Isolated from a Mud Volcano in Andamans, India.</title>
        <authorList>
            <person name="Singh A."/>
            <person name="Sreenivas A."/>
            <person name="Sathyanarayana Reddy G."/>
            <person name="Pinnaka A.K."/>
            <person name="Shivaji S."/>
        </authorList>
    </citation>
    <scope>NUCLEOTIDE SEQUENCE [LARGE SCALE GENOMIC DNA]</scope>
    <source>
        <strain evidence="2 3">AMV1</strain>
    </source>
</reference>
<sequence length="58" mass="5755">MAGIGGPVGRPGSTEHIGDLERGAQRTQPPGVASSGMNIASLSSGLVTLRTVRVAALV</sequence>
<evidence type="ECO:0000313" key="2">
    <source>
        <dbReference type="EMBL" id="ESR22533.1"/>
    </source>
</evidence>
<evidence type="ECO:0000256" key="1">
    <source>
        <dbReference type="SAM" id="MobiDB-lite"/>
    </source>
</evidence>
<name>V4T7D3_9HYPH</name>
<protein>
    <submittedName>
        <fullName evidence="2">Uncharacterized protein</fullName>
    </submittedName>
</protein>
<dbReference type="AlphaFoldDB" id="V4T7D3"/>
<comment type="caution">
    <text evidence="2">The sequence shown here is derived from an EMBL/GenBank/DDBJ whole genome shotgun (WGS) entry which is preliminary data.</text>
</comment>
<accession>V4T7D3</accession>